<proteinExistence type="predicted"/>
<dbReference type="Proteomes" id="UP000182888">
    <property type="component" value="Unassembled WGS sequence"/>
</dbReference>
<accession>A0A0K2VNF1</accession>
<evidence type="ECO:0000313" key="2">
    <source>
        <dbReference type="Proteomes" id="UP000182888"/>
    </source>
</evidence>
<evidence type="ECO:0000313" key="1">
    <source>
        <dbReference type="EMBL" id="CDX49166.1"/>
    </source>
</evidence>
<gene>
    <name evidence="1" type="ORF">MPL1032_10226</name>
</gene>
<reference evidence="2" key="1">
    <citation type="submission" date="2014-08" db="EMBL/GenBank/DDBJ databases">
        <authorList>
            <person name="Edwards T."/>
        </authorList>
    </citation>
    <scope>NUCLEOTIDE SEQUENCE [LARGE SCALE GENOMIC DNA]</scope>
</reference>
<protein>
    <submittedName>
        <fullName evidence="1">Uncharacterized protein</fullName>
    </submittedName>
</protein>
<organism evidence="1 2">
    <name type="scientific">Mesorhizobium plurifarium</name>
    <dbReference type="NCBI Taxonomy" id="69974"/>
    <lineage>
        <taxon>Bacteria</taxon>
        <taxon>Pseudomonadati</taxon>
        <taxon>Pseudomonadota</taxon>
        <taxon>Alphaproteobacteria</taxon>
        <taxon>Hyphomicrobiales</taxon>
        <taxon>Phyllobacteriaceae</taxon>
        <taxon>Mesorhizobium</taxon>
    </lineage>
</organism>
<dbReference type="AlphaFoldDB" id="A0A0K2VNF1"/>
<sequence>MTSFRIHFADGKRLVVDAETPKEAATRAAKAGHTAKVTKIKRAKDVAHG</sequence>
<name>A0A0K2VNF1_MESPL</name>
<dbReference type="EMBL" id="CCND01000001">
    <property type="protein sequence ID" value="CDX49166.1"/>
    <property type="molecule type" value="Genomic_DNA"/>
</dbReference>